<dbReference type="InterPro" id="IPR050237">
    <property type="entry name" value="ATP-dep_AMP-bd_enzyme"/>
</dbReference>
<feature type="domain" description="AMP-binding enzyme C-terminal" evidence="4">
    <location>
        <begin position="440"/>
        <end position="515"/>
    </location>
</feature>
<dbReference type="AlphaFoldDB" id="A0A096ZNX7"/>
<dbReference type="PANTHER" id="PTHR43767">
    <property type="entry name" value="LONG-CHAIN-FATTY-ACID--COA LIGASE"/>
    <property type="match status" value="1"/>
</dbReference>
<dbReference type="InterPro" id="IPR045851">
    <property type="entry name" value="AMP-bd_C_sf"/>
</dbReference>
<dbReference type="FunFam" id="3.30.300.30:FF:000008">
    <property type="entry name" value="2,3-dihydroxybenzoate-AMP ligase"/>
    <property type="match status" value="1"/>
</dbReference>
<name>A0A096ZNX7_9RHOO</name>
<dbReference type="Pfam" id="PF13193">
    <property type="entry name" value="AMP-binding_C"/>
    <property type="match status" value="1"/>
</dbReference>
<gene>
    <name evidence="5" type="primary">ibl</name>
</gene>
<proteinExistence type="inferred from homology"/>
<dbReference type="PROSITE" id="PS00455">
    <property type="entry name" value="AMP_BINDING"/>
    <property type="match status" value="1"/>
</dbReference>
<dbReference type="InterPro" id="IPR025110">
    <property type="entry name" value="AMP-bd_C"/>
</dbReference>
<evidence type="ECO:0000259" key="3">
    <source>
        <dbReference type="Pfam" id="PF00501"/>
    </source>
</evidence>
<feature type="domain" description="AMP-dependent synthetase/ligase" evidence="3">
    <location>
        <begin position="19"/>
        <end position="390"/>
    </location>
</feature>
<dbReference type="GO" id="GO:0016878">
    <property type="term" value="F:acid-thiol ligase activity"/>
    <property type="evidence" value="ECO:0007669"/>
    <property type="project" value="UniProtKB-ARBA"/>
</dbReference>
<dbReference type="InterPro" id="IPR000873">
    <property type="entry name" value="AMP-dep_synth/lig_dom"/>
</dbReference>
<organism evidence="5">
    <name type="scientific">Aromatoleum aromaticum</name>
    <dbReference type="NCBI Taxonomy" id="551760"/>
    <lineage>
        <taxon>Bacteria</taxon>
        <taxon>Pseudomonadati</taxon>
        <taxon>Pseudomonadota</taxon>
        <taxon>Betaproteobacteria</taxon>
        <taxon>Rhodocyclales</taxon>
        <taxon>Rhodocyclaceae</taxon>
        <taxon>Aromatoleum</taxon>
    </lineage>
</organism>
<evidence type="ECO:0000313" key="5">
    <source>
        <dbReference type="EMBL" id="AIS23705.1"/>
    </source>
</evidence>
<dbReference type="Gene3D" id="3.30.300.30">
    <property type="match status" value="1"/>
</dbReference>
<keyword evidence="2 5" id="KW-0436">Ligase</keyword>
<dbReference type="InterPro" id="IPR020845">
    <property type="entry name" value="AMP-binding_CS"/>
</dbReference>
<dbReference type="SUPFAM" id="SSF56801">
    <property type="entry name" value="Acetyl-CoA synthetase-like"/>
    <property type="match status" value="1"/>
</dbReference>
<dbReference type="RefSeq" id="WP_168954063.1">
    <property type="nucleotide sequence ID" value="NZ_CP091977.1"/>
</dbReference>
<dbReference type="EMBL" id="KM105880">
    <property type="protein sequence ID" value="AIS23705.1"/>
    <property type="molecule type" value="Genomic_DNA"/>
</dbReference>
<dbReference type="PANTHER" id="PTHR43767:SF1">
    <property type="entry name" value="NONRIBOSOMAL PEPTIDE SYNTHASE PES1 (EUROFUNG)-RELATED"/>
    <property type="match status" value="1"/>
</dbReference>
<evidence type="ECO:0000256" key="2">
    <source>
        <dbReference type="ARBA" id="ARBA00022598"/>
    </source>
</evidence>
<reference evidence="5" key="1">
    <citation type="journal article" date="2014" name="Appl. Environ. Microbiol.">
        <title>Anaerobic activation of p-cymene in denitrifying betaproteobacteria: methyl group hydroxylation versus addition to fumarate.</title>
        <authorList>
            <person name="Strijkstra A."/>
            <person name="Trautwein K."/>
            <person name="Jarling R."/>
            <person name="Wohlbrand L."/>
            <person name="Dorries M."/>
            <person name="Reinhardt R."/>
            <person name="Drozdowska M."/>
            <person name="Golding B.T."/>
            <person name="Wilkes H."/>
            <person name="Rabus R."/>
        </authorList>
    </citation>
    <scope>NUCLEOTIDE SEQUENCE</scope>
    <source>
        <strain evidence="5">PCyN1</strain>
    </source>
</reference>
<evidence type="ECO:0000256" key="1">
    <source>
        <dbReference type="ARBA" id="ARBA00006432"/>
    </source>
</evidence>
<dbReference type="InterPro" id="IPR042099">
    <property type="entry name" value="ANL_N_sf"/>
</dbReference>
<accession>A0A096ZNX7</accession>
<evidence type="ECO:0000259" key="4">
    <source>
        <dbReference type="Pfam" id="PF13193"/>
    </source>
</evidence>
<comment type="similarity">
    <text evidence="1">Belongs to the ATP-dependent AMP-binding enzyme family.</text>
</comment>
<dbReference type="Gene3D" id="3.40.50.12780">
    <property type="entry name" value="N-terminal domain of ligase-like"/>
    <property type="match status" value="1"/>
</dbReference>
<protein>
    <submittedName>
        <fullName evidence="5">Putative 4-isopropylbenzoate-CoA ligase</fullName>
    </submittedName>
</protein>
<dbReference type="Pfam" id="PF00501">
    <property type="entry name" value="AMP-binding"/>
    <property type="match status" value="1"/>
</dbReference>
<sequence length="528" mass="57606">MWLHSEIKSPADIVRYYGKKFGDRIALIAGAEKRTFGELDRTSNQVANAVAAAGFASDMKIGFLGRNSIFYFEALFGVWKAGAVFLPLNWRLAAPELAVVIDDARPSLIFVDKEFSDLLVEATRACKWTFTTVEFDSASAAGSLGIDWSSAAGDADPCIALPPEQCAVLLYTSGTSGVPKGVQLTHGAFNFMRLSEHLDNTYSWQDHDVMLMAMPGFHLVGLGLAIQALYNGAGISILAGMDPGSVLEVIVRDRVTVGVLVPTALQMLLAHEDLNSTDFSSLRLLMYAGSAIDSAVLTQAIKVMNCDFLQFYGSSESWTLTLLRPFQHDPDCEEQRNNTCKIDCGGRLRSCGTPPPLVELKIVDSYNQEVAVGTVGEILARSPTLFSGYLNQADTTSRVLVDGWYKTGDAGFRCPSGLYFLVDRVKDMVVTGGENVYSIEVEQALAKHPDVIQSAVIGLPDEQWGEKVVAYVTLRTGASATPAELIAHCRNLIARYKSPKEVYCVEQLPMTQTGKVKKQELRRRATSK</sequence>